<dbReference type="PATRIC" id="fig|1122207.3.peg.3101"/>
<dbReference type="eggNOG" id="ENOG5033T27">
    <property type="taxonomic scope" value="Bacteria"/>
</dbReference>
<evidence type="ECO:0000313" key="1">
    <source>
        <dbReference type="EMBL" id="ETX09438.1"/>
    </source>
</evidence>
<comment type="caution">
    <text evidence="1">The sequence shown here is derived from an EMBL/GenBank/DDBJ whole genome shotgun (WGS) entry which is preliminary data.</text>
</comment>
<gene>
    <name evidence="1" type="ORF">MUS1_08775</name>
</gene>
<protein>
    <submittedName>
        <fullName evidence="1">Uncharacterized protein</fullName>
    </submittedName>
</protein>
<name>X7E2P7_9GAMM</name>
<sequence>MNHPSPVYMAINNGENTSPYVPTFGLPASGADLYKILSVEYIKNPAPSWCFTDVDSAAALGRIIDGPITHGSDLAAAETALRAILFHEKVDVLIPTIKVNEGNFSRYERLDRGIRNEASFKAFQIANAFDFLPAVELVQVGEGKILTSTNPNCNFISDDYKNLNLQYNSTLNAVADFAHALPIQSGASTCFSNPALMKGIPHSAAGFIDKLHKQVDLSWNVKSTPSMGLNISLPPLLAIVLSRSNNREDIINTLKEVRQELCDSRVELATLNEMLDKCMDHRDIEYQSQRYEESFSCIVAESRLTNAQVNWRSLKKIYRWMLPAVQLTSMAVNPLTIGPVELAKLYRSTVSAVNKDERLVSRSIAASTVANLLKVPNIKETIDTLFTNEEKLLIQKELNK</sequence>
<dbReference type="RefSeq" id="WP_051436395.1">
    <property type="nucleotide sequence ID" value="NZ_JAMB01000022.1"/>
</dbReference>
<dbReference type="STRING" id="1122207.MUS1_08775"/>
<accession>X7E2P7</accession>
<evidence type="ECO:0000313" key="2">
    <source>
        <dbReference type="Proteomes" id="UP000054058"/>
    </source>
</evidence>
<dbReference type="EMBL" id="JAMB01000022">
    <property type="protein sequence ID" value="ETX09438.1"/>
    <property type="molecule type" value="Genomic_DNA"/>
</dbReference>
<reference evidence="1 2" key="1">
    <citation type="submission" date="2014-01" db="EMBL/GenBank/DDBJ databases">
        <title>Marinomonas ushuaiensis DSM 15871 Genome Sequencing.</title>
        <authorList>
            <person name="Lai Q."/>
            <person name="Shao Z.S."/>
        </authorList>
    </citation>
    <scope>NUCLEOTIDE SEQUENCE [LARGE SCALE GENOMIC DNA]</scope>
    <source>
        <strain evidence="1 2">DSM 15871</strain>
    </source>
</reference>
<keyword evidence="2" id="KW-1185">Reference proteome</keyword>
<proteinExistence type="predicted"/>
<organism evidence="1 2">
    <name type="scientific">Marinomonas ushuaiensis DSM 15871</name>
    <dbReference type="NCBI Taxonomy" id="1122207"/>
    <lineage>
        <taxon>Bacteria</taxon>
        <taxon>Pseudomonadati</taxon>
        <taxon>Pseudomonadota</taxon>
        <taxon>Gammaproteobacteria</taxon>
        <taxon>Oceanospirillales</taxon>
        <taxon>Oceanospirillaceae</taxon>
        <taxon>Marinomonas</taxon>
    </lineage>
</organism>
<dbReference type="AlphaFoldDB" id="X7E2P7"/>
<dbReference type="OrthoDB" id="8478559at2"/>
<dbReference type="Proteomes" id="UP000054058">
    <property type="component" value="Unassembled WGS sequence"/>
</dbReference>